<organism evidence="4 5">
    <name type="scientific">Desulfobulbus propionicus (strain ATCC 33891 / DSM 2032 / VKM B-1956 / 1pr3)</name>
    <dbReference type="NCBI Taxonomy" id="577650"/>
    <lineage>
        <taxon>Bacteria</taxon>
        <taxon>Pseudomonadati</taxon>
        <taxon>Thermodesulfobacteriota</taxon>
        <taxon>Desulfobulbia</taxon>
        <taxon>Desulfobulbales</taxon>
        <taxon>Desulfobulbaceae</taxon>
        <taxon>Desulfobulbus</taxon>
    </lineage>
</organism>
<evidence type="ECO:0000256" key="2">
    <source>
        <dbReference type="SAM" id="SignalP"/>
    </source>
</evidence>
<dbReference type="CDD" id="cd00146">
    <property type="entry name" value="PKD"/>
    <property type="match status" value="1"/>
</dbReference>
<dbReference type="InterPro" id="IPR037221">
    <property type="entry name" value="H-type_lectin_dom_sf"/>
</dbReference>
<evidence type="ECO:0000256" key="1">
    <source>
        <dbReference type="SAM" id="MobiDB-lite"/>
    </source>
</evidence>
<name>A0A7U3YJP8_DESPD</name>
<feature type="compositionally biased region" description="Polar residues" evidence="1">
    <location>
        <begin position="203"/>
        <end position="220"/>
    </location>
</feature>
<dbReference type="Gene3D" id="2.60.40.2080">
    <property type="match status" value="2"/>
</dbReference>
<dbReference type="InterPro" id="IPR022409">
    <property type="entry name" value="PKD/Chitinase_dom"/>
</dbReference>
<feature type="domain" description="PKD" evidence="3">
    <location>
        <begin position="117"/>
        <end position="206"/>
    </location>
</feature>
<dbReference type="KEGG" id="dpr:Despr_0388"/>
<dbReference type="RefSeq" id="WP_015723117.1">
    <property type="nucleotide sequence ID" value="NC_014972.1"/>
</dbReference>
<dbReference type="Proteomes" id="UP000006365">
    <property type="component" value="Chromosome"/>
</dbReference>
<feature type="signal peptide" evidence="2">
    <location>
        <begin position="1"/>
        <end position="23"/>
    </location>
</feature>
<evidence type="ECO:0000259" key="3">
    <source>
        <dbReference type="PROSITE" id="PS50093"/>
    </source>
</evidence>
<dbReference type="Gene3D" id="2.60.40.10">
    <property type="entry name" value="Immunoglobulins"/>
    <property type="match status" value="1"/>
</dbReference>
<dbReference type="InterPro" id="IPR000601">
    <property type="entry name" value="PKD_dom"/>
</dbReference>
<dbReference type="PROSITE" id="PS50093">
    <property type="entry name" value="PKD"/>
    <property type="match status" value="1"/>
</dbReference>
<gene>
    <name evidence="4" type="ordered locus">Despr_0388</name>
</gene>
<sequence>MSRLLYALFLLALHGLACIPAAAATQSIHVEWGYTPPSTPAVSGFKLYQEGSFVCQVKNPKATAMDCAVTLTTDITHFTLTAAFTDGTESPHSAPFAFTSSKAGSSGTTGASTSRVSTAVLSSSTAAGTNPLTISFDGSGSTAANRSSIISYSWNFGDGFKATGARTSHTFTEAGTYTTTLTIEDSQGGTSKASTPIVVTTPVSARQATSNNSSTSVPSRTVSATTPSEATTATSSSTTTANNRNTAGTGAARLALEAGEIGITSNWVHVPFASRYSNPILVVGPPNFSNSAPCGVRTRNVTATGFDVRIAEWTYQDDKHPEETISYLVMEKGRITLNNGSVVEAGSFTGSATARPISFSKTFQAVPVVLTTVTSTNEAESIAGRVHNINRSGFTYFFQEQESNLRADHRNETVHYVAWQPGIGATGMVRFEASSTGKLVSSSWSKARFQSAFRQPPLVLASLQTLANAEPSTLRVKKITTEGFQIKIQEERSKDREMKHPGEQVGYLAIFPTGQ</sequence>
<dbReference type="EMBL" id="CP002364">
    <property type="protein sequence ID" value="ADW16570.1"/>
    <property type="molecule type" value="Genomic_DNA"/>
</dbReference>
<dbReference type="SUPFAM" id="SSF141086">
    <property type="entry name" value="Agglutinin HPA-like"/>
    <property type="match status" value="1"/>
</dbReference>
<feature type="compositionally biased region" description="Low complexity" evidence="1">
    <location>
        <begin position="221"/>
        <end position="246"/>
    </location>
</feature>
<accession>A0A7U3YJP8</accession>
<dbReference type="InterPro" id="IPR013783">
    <property type="entry name" value="Ig-like_fold"/>
</dbReference>
<dbReference type="SMART" id="SM00089">
    <property type="entry name" value="PKD"/>
    <property type="match status" value="1"/>
</dbReference>
<proteinExistence type="predicted"/>
<dbReference type="SUPFAM" id="SSF49299">
    <property type="entry name" value="PKD domain"/>
    <property type="match status" value="1"/>
</dbReference>
<keyword evidence="5" id="KW-1185">Reference proteome</keyword>
<dbReference type="GO" id="GO:0030246">
    <property type="term" value="F:carbohydrate binding"/>
    <property type="evidence" value="ECO:0007669"/>
    <property type="project" value="InterPro"/>
</dbReference>
<dbReference type="Pfam" id="PF18911">
    <property type="entry name" value="PKD_4"/>
    <property type="match status" value="1"/>
</dbReference>
<dbReference type="AlphaFoldDB" id="A0A7U3YJP8"/>
<keyword evidence="2" id="KW-0732">Signal</keyword>
<feature type="region of interest" description="Disordered" evidence="1">
    <location>
        <begin position="203"/>
        <end position="246"/>
    </location>
</feature>
<reference evidence="4 5" key="1">
    <citation type="journal article" date="2011" name="Stand. Genomic Sci.">
        <title>Complete genome sequence of Desulfobulbus propionicus type strain (1pr3).</title>
        <authorList>
            <person name="Pagani I."/>
            <person name="Lapidus A."/>
            <person name="Nolan M."/>
            <person name="Lucas S."/>
            <person name="Hammon N."/>
            <person name="Deshpande S."/>
            <person name="Cheng J.F."/>
            <person name="Chertkov O."/>
            <person name="Davenport K."/>
            <person name="Tapia R."/>
            <person name="Han C."/>
            <person name="Goodwin L."/>
            <person name="Pitluck S."/>
            <person name="Liolios K."/>
            <person name="Mavromatis K."/>
            <person name="Ivanova N."/>
            <person name="Mikhailova N."/>
            <person name="Pati A."/>
            <person name="Chen A."/>
            <person name="Palaniappan K."/>
            <person name="Land M."/>
            <person name="Hauser L."/>
            <person name="Chang Y.J."/>
            <person name="Jeffries C.D."/>
            <person name="Detter J.C."/>
            <person name="Brambilla E."/>
            <person name="Kannan K.P."/>
            <person name="Djao O.D."/>
            <person name="Rohde M."/>
            <person name="Pukall R."/>
            <person name="Spring S."/>
            <person name="Goker M."/>
            <person name="Sikorski J."/>
            <person name="Woyke T."/>
            <person name="Bristow J."/>
            <person name="Eisen J.A."/>
            <person name="Markowitz V."/>
            <person name="Hugenholtz P."/>
            <person name="Kyrpides N.C."/>
            <person name="Klenk H.P."/>
        </authorList>
    </citation>
    <scope>NUCLEOTIDE SEQUENCE [LARGE SCALE GENOMIC DNA]</scope>
    <source>
        <strain evidence="5">ATCC 33891 / DSM 2032 / 1pr3</strain>
    </source>
</reference>
<evidence type="ECO:0000313" key="4">
    <source>
        <dbReference type="EMBL" id="ADW16570.1"/>
    </source>
</evidence>
<dbReference type="GO" id="GO:0007155">
    <property type="term" value="P:cell adhesion"/>
    <property type="evidence" value="ECO:0007669"/>
    <property type="project" value="InterPro"/>
</dbReference>
<feature type="chain" id="PRO_5030863071" evidence="2">
    <location>
        <begin position="24"/>
        <end position="515"/>
    </location>
</feature>
<protein>
    <submittedName>
        <fullName evidence="4">PKD domain containing protein</fullName>
    </submittedName>
</protein>
<evidence type="ECO:0000313" key="5">
    <source>
        <dbReference type="Proteomes" id="UP000006365"/>
    </source>
</evidence>
<dbReference type="InterPro" id="IPR035986">
    <property type="entry name" value="PKD_dom_sf"/>
</dbReference>